<dbReference type="RefSeq" id="WP_209750208.1">
    <property type="nucleotide sequence ID" value="NZ_JBHSMH010000008.1"/>
</dbReference>
<feature type="transmembrane region" description="Helical" evidence="7">
    <location>
        <begin position="159"/>
        <end position="175"/>
    </location>
</feature>
<protein>
    <submittedName>
        <fullName evidence="9">DMT family transporter</fullName>
    </submittedName>
</protein>
<gene>
    <name evidence="9" type="ORF">ACFPPD_05950</name>
</gene>
<feature type="transmembrane region" description="Helical" evidence="7">
    <location>
        <begin position="71"/>
        <end position="93"/>
    </location>
</feature>
<keyword evidence="5 7" id="KW-1133">Transmembrane helix</keyword>
<sequence length="304" mass="32714">MNRQKRLKSSALLLMTACIWGFAFVAQRQGMEHIGPFTYNAVRFALGALSLIPLILFLDRKSAQSPTENRSSYRIAAISGFIAGLVLFCGSSLQQIGLLYTTAGKAAFITGLYIVIVPFIGLFLKQRLGLNSSLGAALAAIGLYLLCVPDDLTLGKGDVYELVGAFFWSAHILVIDRLSRKTDVLKLSLFQIVTCSVLSFIVAIAAEKIDFSGLLQALVPLLYGGICSVGIAYTLQVVGQRDAQPTQAAIIMSMETVFAVIGGYWLLDELLGTRGVVGCALMLAGMILPQLTLARGTRRKPNEG</sequence>
<evidence type="ECO:0000256" key="7">
    <source>
        <dbReference type="SAM" id="Phobius"/>
    </source>
</evidence>
<keyword evidence="6 7" id="KW-0472">Membrane</keyword>
<feature type="domain" description="EamA" evidence="8">
    <location>
        <begin position="11"/>
        <end position="146"/>
    </location>
</feature>
<evidence type="ECO:0000256" key="1">
    <source>
        <dbReference type="ARBA" id="ARBA00004651"/>
    </source>
</evidence>
<feature type="domain" description="EamA" evidence="8">
    <location>
        <begin position="156"/>
        <end position="288"/>
    </location>
</feature>
<comment type="similarity">
    <text evidence="2">Belongs to the EamA transporter family.</text>
</comment>
<keyword evidence="4 7" id="KW-0812">Transmembrane</keyword>
<dbReference type="Pfam" id="PF00892">
    <property type="entry name" value="EamA"/>
    <property type="match status" value="2"/>
</dbReference>
<evidence type="ECO:0000259" key="8">
    <source>
        <dbReference type="Pfam" id="PF00892"/>
    </source>
</evidence>
<dbReference type="Proteomes" id="UP001596105">
    <property type="component" value="Unassembled WGS sequence"/>
</dbReference>
<comment type="subcellular location">
    <subcellularLocation>
        <location evidence="1">Cell membrane</location>
        <topology evidence="1">Multi-pass membrane protein</topology>
    </subcellularLocation>
</comment>
<keyword evidence="3" id="KW-1003">Cell membrane</keyword>
<reference evidence="10" key="1">
    <citation type="journal article" date="2019" name="Int. J. Syst. Evol. Microbiol.">
        <title>The Global Catalogue of Microorganisms (GCM) 10K type strain sequencing project: providing services to taxonomists for standard genome sequencing and annotation.</title>
        <authorList>
            <consortium name="The Broad Institute Genomics Platform"/>
            <consortium name="The Broad Institute Genome Sequencing Center for Infectious Disease"/>
            <person name="Wu L."/>
            <person name="Ma J."/>
        </authorList>
    </citation>
    <scope>NUCLEOTIDE SEQUENCE [LARGE SCALE GENOMIC DNA]</scope>
    <source>
        <strain evidence="10">CCUG 57113</strain>
    </source>
</reference>
<feature type="transmembrane region" description="Helical" evidence="7">
    <location>
        <begin position="99"/>
        <end position="121"/>
    </location>
</feature>
<dbReference type="InterPro" id="IPR000620">
    <property type="entry name" value="EamA_dom"/>
</dbReference>
<feature type="transmembrane region" description="Helical" evidence="7">
    <location>
        <begin position="248"/>
        <end position="267"/>
    </location>
</feature>
<evidence type="ECO:0000256" key="3">
    <source>
        <dbReference type="ARBA" id="ARBA00022475"/>
    </source>
</evidence>
<feature type="transmembrane region" description="Helical" evidence="7">
    <location>
        <begin position="273"/>
        <end position="294"/>
    </location>
</feature>
<feature type="transmembrane region" description="Helical" evidence="7">
    <location>
        <begin position="128"/>
        <end position="147"/>
    </location>
</feature>
<evidence type="ECO:0000256" key="6">
    <source>
        <dbReference type="ARBA" id="ARBA00023136"/>
    </source>
</evidence>
<keyword evidence="10" id="KW-1185">Reference proteome</keyword>
<organism evidence="9 10">
    <name type="scientific">Cohnella suwonensis</name>
    <dbReference type="NCBI Taxonomy" id="696072"/>
    <lineage>
        <taxon>Bacteria</taxon>
        <taxon>Bacillati</taxon>
        <taxon>Bacillota</taxon>
        <taxon>Bacilli</taxon>
        <taxon>Bacillales</taxon>
        <taxon>Paenibacillaceae</taxon>
        <taxon>Cohnella</taxon>
    </lineage>
</organism>
<dbReference type="InterPro" id="IPR051258">
    <property type="entry name" value="Diverse_Substrate_Transporter"/>
</dbReference>
<feature type="transmembrane region" description="Helical" evidence="7">
    <location>
        <begin position="41"/>
        <end position="59"/>
    </location>
</feature>
<name>A0ABW0LUN9_9BACL</name>
<dbReference type="PANTHER" id="PTHR42920:SF5">
    <property type="entry name" value="EAMA DOMAIN-CONTAINING PROTEIN"/>
    <property type="match status" value="1"/>
</dbReference>
<dbReference type="EMBL" id="JBHSMH010000008">
    <property type="protein sequence ID" value="MFC5468256.1"/>
    <property type="molecule type" value="Genomic_DNA"/>
</dbReference>
<evidence type="ECO:0000313" key="9">
    <source>
        <dbReference type="EMBL" id="MFC5468256.1"/>
    </source>
</evidence>
<dbReference type="SUPFAM" id="SSF103481">
    <property type="entry name" value="Multidrug resistance efflux transporter EmrE"/>
    <property type="match status" value="2"/>
</dbReference>
<comment type="caution">
    <text evidence="9">The sequence shown here is derived from an EMBL/GenBank/DDBJ whole genome shotgun (WGS) entry which is preliminary data.</text>
</comment>
<evidence type="ECO:0000256" key="2">
    <source>
        <dbReference type="ARBA" id="ARBA00007362"/>
    </source>
</evidence>
<dbReference type="InterPro" id="IPR037185">
    <property type="entry name" value="EmrE-like"/>
</dbReference>
<evidence type="ECO:0000256" key="4">
    <source>
        <dbReference type="ARBA" id="ARBA00022692"/>
    </source>
</evidence>
<proteinExistence type="inferred from homology"/>
<accession>A0ABW0LUN9</accession>
<feature type="transmembrane region" description="Helical" evidence="7">
    <location>
        <begin position="218"/>
        <end position="236"/>
    </location>
</feature>
<feature type="transmembrane region" description="Helical" evidence="7">
    <location>
        <begin position="187"/>
        <end position="206"/>
    </location>
</feature>
<evidence type="ECO:0000256" key="5">
    <source>
        <dbReference type="ARBA" id="ARBA00022989"/>
    </source>
</evidence>
<evidence type="ECO:0000313" key="10">
    <source>
        <dbReference type="Proteomes" id="UP001596105"/>
    </source>
</evidence>
<dbReference type="PANTHER" id="PTHR42920">
    <property type="entry name" value="OS03G0707200 PROTEIN-RELATED"/>
    <property type="match status" value="1"/>
</dbReference>